<feature type="modified residue" description="4-aspartylphosphate" evidence="10">
    <location>
        <position position="77"/>
    </location>
</feature>
<dbReference type="InterPro" id="IPR011006">
    <property type="entry name" value="CheY-like_superfamily"/>
</dbReference>
<dbReference type="InterPro" id="IPR001789">
    <property type="entry name" value="Sig_transdc_resp-reg_receiver"/>
</dbReference>
<evidence type="ECO:0000256" key="1">
    <source>
        <dbReference type="ARBA" id="ARBA00004496"/>
    </source>
</evidence>
<keyword evidence="6" id="KW-0805">Transcription regulation</keyword>
<dbReference type="RefSeq" id="WP_138002017.1">
    <property type="nucleotide sequence ID" value="NZ_QGQD01000025.1"/>
</dbReference>
<feature type="domain" description="HTH araC/xylS-type" evidence="11">
    <location>
        <begin position="438"/>
        <end position="536"/>
    </location>
</feature>
<keyword evidence="7" id="KW-0238">DNA-binding</keyword>
<dbReference type="GO" id="GO:0005737">
    <property type="term" value="C:cytoplasm"/>
    <property type="evidence" value="ECO:0007669"/>
    <property type="project" value="UniProtKB-SubCell"/>
</dbReference>
<keyword evidence="4 10" id="KW-0597">Phosphoprotein</keyword>
<dbReference type="PROSITE" id="PS01124">
    <property type="entry name" value="HTH_ARAC_FAMILY_2"/>
    <property type="match status" value="1"/>
</dbReference>
<dbReference type="Pfam" id="PF12833">
    <property type="entry name" value="HTH_18"/>
    <property type="match status" value="1"/>
</dbReference>
<dbReference type="GO" id="GO:0043565">
    <property type="term" value="F:sequence-specific DNA binding"/>
    <property type="evidence" value="ECO:0007669"/>
    <property type="project" value="InterPro"/>
</dbReference>
<evidence type="ECO:0000256" key="9">
    <source>
        <dbReference type="ARBA" id="ARBA00024867"/>
    </source>
</evidence>
<evidence type="ECO:0000256" key="5">
    <source>
        <dbReference type="ARBA" id="ARBA00023012"/>
    </source>
</evidence>
<evidence type="ECO:0000256" key="6">
    <source>
        <dbReference type="ARBA" id="ARBA00023015"/>
    </source>
</evidence>
<dbReference type="PANTHER" id="PTHR42713">
    <property type="entry name" value="HISTIDINE KINASE-RELATED"/>
    <property type="match status" value="1"/>
</dbReference>
<gene>
    <name evidence="13" type="ORF">DSM106044_01184</name>
</gene>
<accession>A0A4V6HS69</accession>
<keyword evidence="5" id="KW-0902">Two-component regulatory system</keyword>
<comment type="caution">
    <text evidence="13">The sequence shown here is derived from an EMBL/GenBank/DDBJ whole genome shotgun (WGS) entry which is preliminary data.</text>
</comment>
<dbReference type="PANTHER" id="PTHR42713:SF3">
    <property type="entry name" value="TRANSCRIPTIONAL REGULATORY PROTEIN HPTR"/>
    <property type="match status" value="1"/>
</dbReference>
<protein>
    <recommendedName>
        <fullName evidence="2">Stage 0 sporulation protein A homolog</fullName>
    </recommendedName>
</protein>
<dbReference type="InterPro" id="IPR009057">
    <property type="entry name" value="Homeodomain-like_sf"/>
</dbReference>
<comment type="subcellular location">
    <subcellularLocation>
        <location evidence="1">Cytoplasm</location>
    </subcellularLocation>
</comment>
<name>A0A4V6HS69_9FIRM</name>
<organism evidence="13 14">
    <name type="scientific">Robinsoniella peoriensis</name>
    <dbReference type="NCBI Taxonomy" id="180332"/>
    <lineage>
        <taxon>Bacteria</taxon>
        <taxon>Bacillati</taxon>
        <taxon>Bacillota</taxon>
        <taxon>Clostridia</taxon>
        <taxon>Lachnospirales</taxon>
        <taxon>Lachnospiraceae</taxon>
        <taxon>Robinsoniella</taxon>
    </lineage>
</organism>
<dbReference type="SUPFAM" id="SSF52172">
    <property type="entry name" value="CheY-like"/>
    <property type="match status" value="1"/>
</dbReference>
<dbReference type="CDD" id="cd17536">
    <property type="entry name" value="REC_YesN-like"/>
    <property type="match status" value="1"/>
</dbReference>
<keyword evidence="3" id="KW-0963">Cytoplasm</keyword>
<evidence type="ECO:0000313" key="14">
    <source>
        <dbReference type="Proteomes" id="UP000306509"/>
    </source>
</evidence>
<sequence length="537" mass="61990">MILSNCFIMAVLQAGLQYAVGITMRLMVVDDNRQIREGIHYGIAWSEYGVDEVREYADGEEARKALNTYQPDIIIADIKMPGMDGLQLLEHVREQRNNCRYILLSAYSDFTYAQKAIRLGADDYILKPIKPGKLVEIVMKNARELLEAQKEKKAYYDVYEKSFLHSLINGGEIENVEKFRQMLDHKYRLKLSANYAFLALFWLEQADGSIRKRPIADQAADQIRERLHEQGIVFALQEDLLLFLGRGDRSQLLNLDYQYQVKNVIEGVSREWMERNLVITTGISEARSIKELHVAYAHAKEALEQTYYSLSGACVIYTHPEKEDKKFPEEQQKGYMERIAKSVQRCDAAELHINMGSLLEMGLREKYDRCEMISFIKKLYLYLIRHGGLEGDPDFERRTLENAAHYENSILEFEDYLIQGLRRGRELTESENYSVMIKNICTYMDEHYSEPISVDSVADVFGRTPNYVSSKFKKEVGKSFTDYLIDLRVGKALNMLKYTDLPISEVAKKTGFSSYAYFSRTFRKCTGRNAGSFRSGG</sequence>
<dbReference type="Pfam" id="PF00072">
    <property type="entry name" value="Response_reg"/>
    <property type="match status" value="1"/>
</dbReference>
<dbReference type="SMART" id="SM00342">
    <property type="entry name" value="HTH_ARAC"/>
    <property type="match status" value="1"/>
</dbReference>
<dbReference type="STRING" id="180332.GCA_000797495_04372"/>
<dbReference type="SUPFAM" id="SSF46689">
    <property type="entry name" value="Homeodomain-like"/>
    <property type="match status" value="2"/>
</dbReference>
<evidence type="ECO:0000259" key="12">
    <source>
        <dbReference type="PROSITE" id="PS50110"/>
    </source>
</evidence>
<dbReference type="AlphaFoldDB" id="A0A4V6HS69"/>
<proteinExistence type="predicted"/>
<evidence type="ECO:0000256" key="2">
    <source>
        <dbReference type="ARBA" id="ARBA00018672"/>
    </source>
</evidence>
<evidence type="ECO:0000256" key="7">
    <source>
        <dbReference type="ARBA" id="ARBA00023125"/>
    </source>
</evidence>
<dbReference type="GO" id="GO:0003700">
    <property type="term" value="F:DNA-binding transcription factor activity"/>
    <property type="evidence" value="ECO:0007669"/>
    <property type="project" value="InterPro"/>
</dbReference>
<comment type="function">
    <text evidence="9">May play the central regulatory role in sporulation. It may be an element of the effector pathway responsible for the activation of sporulation genes in response to nutritional stress. Spo0A may act in concert with spo0H (a sigma factor) to control the expression of some genes that are critical to the sporulation process.</text>
</comment>
<keyword evidence="14" id="KW-1185">Reference proteome</keyword>
<dbReference type="SMART" id="SM00448">
    <property type="entry name" value="REC"/>
    <property type="match status" value="1"/>
</dbReference>
<evidence type="ECO:0000256" key="8">
    <source>
        <dbReference type="ARBA" id="ARBA00023163"/>
    </source>
</evidence>
<evidence type="ECO:0000259" key="11">
    <source>
        <dbReference type="PROSITE" id="PS01124"/>
    </source>
</evidence>
<evidence type="ECO:0000313" key="13">
    <source>
        <dbReference type="EMBL" id="TLD01818.1"/>
    </source>
</evidence>
<dbReference type="InterPro" id="IPR018060">
    <property type="entry name" value="HTH_AraC"/>
</dbReference>
<evidence type="ECO:0000256" key="4">
    <source>
        <dbReference type="ARBA" id="ARBA00022553"/>
    </source>
</evidence>
<feature type="domain" description="Response regulatory" evidence="12">
    <location>
        <begin position="25"/>
        <end position="142"/>
    </location>
</feature>
<evidence type="ECO:0000256" key="10">
    <source>
        <dbReference type="PROSITE-ProRule" id="PRU00169"/>
    </source>
</evidence>
<reference evidence="13 14" key="1">
    <citation type="journal article" date="2019" name="Anaerobe">
        <title>Detection of Robinsoniella peoriensis in multiple bone samples of a trauma patient.</title>
        <authorList>
            <person name="Schrottner P."/>
            <person name="Hartwich K."/>
            <person name="Bunk B."/>
            <person name="Schober I."/>
            <person name="Helbig S."/>
            <person name="Rudolph W.W."/>
            <person name="Gunzer F."/>
        </authorList>
    </citation>
    <scope>NUCLEOTIDE SEQUENCE [LARGE SCALE GENOMIC DNA]</scope>
    <source>
        <strain evidence="13 14">DSM 106044</strain>
    </source>
</reference>
<dbReference type="Gene3D" id="3.40.50.2300">
    <property type="match status" value="1"/>
</dbReference>
<dbReference type="PROSITE" id="PS50110">
    <property type="entry name" value="RESPONSE_REGULATORY"/>
    <property type="match status" value="1"/>
</dbReference>
<dbReference type="Gene3D" id="1.10.10.60">
    <property type="entry name" value="Homeodomain-like"/>
    <property type="match status" value="2"/>
</dbReference>
<dbReference type="EMBL" id="QGQD01000025">
    <property type="protein sequence ID" value="TLD01818.1"/>
    <property type="molecule type" value="Genomic_DNA"/>
</dbReference>
<dbReference type="Proteomes" id="UP000306509">
    <property type="component" value="Unassembled WGS sequence"/>
</dbReference>
<dbReference type="GO" id="GO:0000160">
    <property type="term" value="P:phosphorelay signal transduction system"/>
    <property type="evidence" value="ECO:0007669"/>
    <property type="project" value="UniProtKB-KW"/>
</dbReference>
<dbReference type="InterPro" id="IPR051552">
    <property type="entry name" value="HptR"/>
</dbReference>
<evidence type="ECO:0000256" key="3">
    <source>
        <dbReference type="ARBA" id="ARBA00022490"/>
    </source>
</evidence>
<keyword evidence="8" id="KW-0804">Transcription</keyword>